<name>A0A2I8F3W5_9BURK</name>
<sequence length="120" mass="12918">MSIQRNSFFISGEWVVPSTSDVDNWRPADRGAGACLVLHPGTAFSGGADIKHVGTPKTMAKPKLRPVHRYEPPGIHAVNLVCRQARCGGMISLKLGKGMAQMLPGMPAEMPESLLQERPA</sequence>
<dbReference type="KEGG" id="pter:C2L65_42665"/>
<dbReference type="Proteomes" id="UP000243502">
    <property type="component" value="Chromosome 4"/>
</dbReference>
<accession>A0A2I8F3W5</accession>
<dbReference type="EMBL" id="CP026114">
    <property type="protein sequence ID" value="AUT66408.1"/>
    <property type="molecule type" value="Genomic_DNA"/>
</dbReference>
<reference evidence="1 2" key="1">
    <citation type="submission" date="2018-01" db="EMBL/GenBank/DDBJ databases">
        <title>Species boundaries and ecological features among Paraburkholderia terrae DSMZ17804T, P. hospita DSMZ17164T and P. caribensis DSMZ13236T.</title>
        <authorList>
            <person name="Pratama A.A."/>
        </authorList>
    </citation>
    <scope>NUCLEOTIDE SEQUENCE [LARGE SCALE GENOMIC DNA]</scope>
    <source>
        <strain evidence="1 2">DSM 17804</strain>
    </source>
</reference>
<protein>
    <submittedName>
        <fullName evidence="1">Uncharacterized protein</fullName>
    </submittedName>
</protein>
<gene>
    <name evidence="1" type="ORF">C2L65_42665</name>
</gene>
<dbReference type="RefSeq" id="WP_042316414.1">
    <property type="nucleotide sequence ID" value="NZ_CP026114.1"/>
</dbReference>
<proteinExistence type="predicted"/>
<organism evidence="1 2">
    <name type="scientific">Paraburkholderia terrae</name>
    <dbReference type="NCBI Taxonomy" id="311230"/>
    <lineage>
        <taxon>Bacteria</taxon>
        <taxon>Pseudomonadati</taxon>
        <taxon>Pseudomonadota</taxon>
        <taxon>Betaproteobacteria</taxon>
        <taxon>Burkholderiales</taxon>
        <taxon>Burkholderiaceae</taxon>
        <taxon>Paraburkholderia</taxon>
    </lineage>
</organism>
<evidence type="ECO:0000313" key="1">
    <source>
        <dbReference type="EMBL" id="AUT66408.1"/>
    </source>
</evidence>
<evidence type="ECO:0000313" key="2">
    <source>
        <dbReference type="Proteomes" id="UP000243502"/>
    </source>
</evidence>
<dbReference type="AlphaFoldDB" id="A0A2I8F3W5"/>